<comment type="caution">
    <text evidence="11">The sequence shown here is derived from an EMBL/GenBank/DDBJ whole genome shotgun (WGS) entry which is preliminary data.</text>
</comment>
<dbReference type="InterPro" id="IPR025605">
    <property type="entry name" value="OST-HTH/LOTUS_dom"/>
</dbReference>
<dbReference type="OrthoDB" id="10052065at2759"/>
<feature type="domain" description="HTH OST-type" evidence="10">
    <location>
        <begin position="6"/>
        <end position="82"/>
    </location>
</feature>
<feature type="domain" description="HTH OST-type" evidence="10">
    <location>
        <begin position="272"/>
        <end position="346"/>
    </location>
</feature>
<dbReference type="SUPFAM" id="SSF63748">
    <property type="entry name" value="Tudor/PWWP/MBT"/>
    <property type="match status" value="1"/>
</dbReference>
<evidence type="ECO:0000256" key="2">
    <source>
        <dbReference type="ARBA" id="ARBA00010384"/>
    </source>
</evidence>
<evidence type="ECO:0000256" key="4">
    <source>
        <dbReference type="ARBA" id="ARBA00022473"/>
    </source>
</evidence>
<dbReference type="Pfam" id="PF12872">
    <property type="entry name" value="OST-HTH"/>
    <property type="match status" value="3"/>
</dbReference>
<dbReference type="PROSITE" id="PS50304">
    <property type="entry name" value="TUDOR"/>
    <property type="match status" value="1"/>
</dbReference>
<dbReference type="PROSITE" id="PS51644">
    <property type="entry name" value="HTH_OST"/>
    <property type="match status" value="3"/>
</dbReference>
<evidence type="ECO:0000259" key="9">
    <source>
        <dbReference type="PROSITE" id="PS50304"/>
    </source>
</evidence>
<gene>
    <name evidence="11" type="ORF">Baya_3260</name>
</gene>
<keyword evidence="4" id="KW-0217">Developmental protein</keyword>
<keyword evidence="8" id="KW-0744">Spermatogenesis</keyword>
<dbReference type="PANTHER" id="PTHR22948:SF19">
    <property type="entry name" value="TUDOR DOMAIN-CONTAINING PROTEIN 5"/>
    <property type="match status" value="1"/>
</dbReference>
<keyword evidence="12" id="KW-1185">Reference proteome</keyword>
<reference evidence="11 12" key="1">
    <citation type="journal article" date="2019" name="Genome Biol. Evol.">
        <title>Whole-Genome Sequencing of the Giant Devil Catfish, Bagarius yarrelli.</title>
        <authorList>
            <person name="Jiang W."/>
            <person name="Lv Y."/>
            <person name="Cheng L."/>
            <person name="Yang K."/>
            <person name="Chao B."/>
            <person name="Wang X."/>
            <person name="Li Y."/>
            <person name="Pan X."/>
            <person name="You X."/>
            <person name="Zhang Y."/>
            <person name="Yang J."/>
            <person name="Li J."/>
            <person name="Zhang X."/>
            <person name="Liu S."/>
            <person name="Sun C."/>
            <person name="Yang J."/>
            <person name="Shi Q."/>
        </authorList>
    </citation>
    <scope>NUCLEOTIDE SEQUENCE [LARGE SCALE GENOMIC DNA]</scope>
    <source>
        <strain evidence="11">JWS20170419001</strain>
        <tissue evidence="11">Muscle</tissue>
    </source>
</reference>
<feature type="domain" description="Tudor" evidence="9">
    <location>
        <begin position="493"/>
        <end position="551"/>
    </location>
</feature>
<dbReference type="PANTHER" id="PTHR22948">
    <property type="entry name" value="TUDOR DOMAIN CONTAINING PROTEIN"/>
    <property type="match status" value="1"/>
</dbReference>
<dbReference type="InterPro" id="IPR002999">
    <property type="entry name" value="Tudor"/>
</dbReference>
<protein>
    <recommendedName>
        <fullName evidence="3">Tudor domain-containing protein 5</fullName>
    </recommendedName>
</protein>
<proteinExistence type="inferred from homology"/>
<dbReference type="Gene3D" id="3.30.420.610">
    <property type="entry name" value="LOTUS domain-like"/>
    <property type="match status" value="3"/>
</dbReference>
<dbReference type="InterPro" id="IPR041966">
    <property type="entry name" value="LOTUS-like"/>
</dbReference>
<dbReference type="GO" id="GO:0007283">
    <property type="term" value="P:spermatogenesis"/>
    <property type="evidence" value="ECO:0007669"/>
    <property type="project" value="UniProtKB-KW"/>
</dbReference>
<keyword evidence="6" id="KW-0677">Repeat</keyword>
<dbReference type="InterPro" id="IPR035437">
    <property type="entry name" value="SNase_OB-fold_sf"/>
</dbReference>
<evidence type="ECO:0000256" key="3">
    <source>
        <dbReference type="ARBA" id="ARBA00013420"/>
    </source>
</evidence>
<evidence type="ECO:0000256" key="6">
    <source>
        <dbReference type="ARBA" id="ARBA00022737"/>
    </source>
</evidence>
<dbReference type="EMBL" id="VCAZ01000015">
    <property type="protein sequence ID" value="TSK53700.1"/>
    <property type="molecule type" value="Genomic_DNA"/>
</dbReference>
<keyword evidence="7" id="KW-0221">Differentiation</keyword>
<name>A0A556TS54_BAGYA</name>
<feature type="domain" description="HTH OST-type" evidence="10">
    <location>
        <begin position="112"/>
        <end position="188"/>
    </location>
</feature>
<comment type="similarity">
    <text evidence="2">Belongs to the TDRD5 family.</text>
</comment>
<dbReference type="GO" id="GO:0030154">
    <property type="term" value="P:cell differentiation"/>
    <property type="evidence" value="ECO:0007669"/>
    <property type="project" value="UniProtKB-KW"/>
</dbReference>
<dbReference type="Gene3D" id="2.30.30.140">
    <property type="match status" value="1"/>
</dbReference>
<evidence type="ECO:0000259" key="10">
    <source>
        <dbReference type="PROSITE" id="PS51644"/>
    </source>
</evidence>
<evidence type="ECO:0000256" key="7">
    <source>
        <dbReference type="ARBA" id="ARBA00022782"/>
    </source>
</evidence>
<evidence type="ECO:0000256" key="1">
    <source>
        <dbReference type="ARBA" id="ARBA00004496"/>
    </source>
</evidence>
<evidence type="ECO:0000313" key="12">
    <source>
        <dbReference type="Proteomes" id="UP000319801"/>
    </source>
</evidence>
<dbReference type="Pfam" id="PF00567">
    <property type="entry name" value="TUDOR"/>
    <property type="match status" value="1"/>
</dbReference>
<organism evidence="11 12">
    <name type="scientific">Bagarius yarrelli</name>
    <name type="common">Goonch</name>
    <name type="synonym">Bagrus yarrelli</name>
    <dbReference type="NCBI Taxonomy" id="175774"/>
    <lineage>
        <taxon>Eukaryota</taxon>
        <taxon>Metazoa</taxon>
        <taxon>Chordata</taxon>
        <taxon>Craniata</taxon>
        <taxon>Vertebrata</taxon>
        <taxon>Euteleostomi</taxon>
        <taxon>Actinopterygii</taxon>
        <taxon>Neopterygii</taxon>
        <taxon>Teleostei</taxon>
        <taxon>Ostariophysi</taxon>
        <taxon>Siluriformes</taxon>
        <taxon>Sisoridae</taxon>
        <taxon>Sisorinae</taxon>
        <taxon>Bagarius</taxon>
    </lineage>
</organism>
<dbReference type="GO" id="GO:0005737">
    <property type="term" value="C:cytoplasm"/>
    <property type="evidence" value="ECO:0007669"/>
    <property type="project" value="UniProtKB-SubCell"/>
</dbReference>
<dbReference type="InterPro" id="IPR050621">
    <property type="entry name" value="Tudor_domain_containing"/>
</dbReference>
<accession>A0A556TS54</accession>
<evidence type="ECO:0000256" key="8">
    <source>
        <dbReference type="ARBA" id="ARBA00022871"/>
    </source>
</evidence>
<sequence>MDTEKLFLSLKKDVRSLLISSKHGCSPEKLRSDYQNMLGHPMPLKLLGFRSVLDMVKEMPDAVHLNYALDAIGDETTKGIEELVSKQRNHNHKSKRFINNQKLFVLPRRGHSPPALPAQLRSQLRQLLAHGSIGLSELEKCYAVRFGRPLNVMNYGFYSITEMLTAASDILTVRQTRMGSQLILKTEISSVKQKHNSTAAEISTSTVLRKTALFSNSEPDDQRKLKHTAAVRVKETKPATHLTQEKSFEKSVAKLEEEFRRRILESGEAGTVSQELKHKLRKVVAEHSQGIAIHDLHTQYKKMYSEDLPLAQSGFLNVTEMVGALSDMFYVQQSQKKEEKDLYIMELKPNDQQALSLNPSSKGHYFSCSDMAWECRDNEGESMETLDSDPQIKITSKDIHQQAVTILPVKTVQSRISVVPLDALQCQKLKPTTRRRIRELVPVIVERIESPSHFYIRFSEDRQSCTLENMMFEMRSCYSCPEVAERYRLTDAYVRPGQVCCVAPGDMWFYRVVIHRLLSPTEVEVYYVDFGDINVVSSGRLQFLKSCYAELPAQAVPSVLAGVRPVKGGWSEESTRLFQKLCSDRTLVAAVHGYQNDFLLLYLCDTHTEEDLYVHNTLQAEGHATACDAADTPVLQQFSPVTLYLGYGQIGEVKEHFAAMNCPAVTNGPILTDKAPPNSPTVCGQSDPFESLLKNDPEILGIWDQGWTNEASAIEESKLVQDGQEESAKTALLSPGTFIKPEIETQPVLESKNTQQLASSLHTLGDPTPNLISSFSRHTDMSAELFQPLPSSLMFSLFGSSDRLAQDAFFVRQTSMFALGPSARMAAGPSFLHCPLFLFSRMRTEDRELCEKDG</sequence>
<evidence type="ECO:0000313" key="11">
    <source>
        <dbReference type="EMBL" id="TSK53700.1"/>
    </source>
</evidence>
<dbReference type="AlphaFoldDB" id="A0A556TS54"/>
<comment type="subcellular location">
    <subcellularLocation>
        <location evidence="1">Cytoplasm</location>
    </subcellularLocation>
</comment>
<evidence type="ECO:0000256" key="5">
    <source>
        <dbReference type="ARBA" id="ARBA00022490"/>
    </source>
</evidence>
<dbReference type="Proteomes" id="UP000319801">
    <property type="component" value="Unassembled WGS sequence"/>
</dbReference>
<dbReference type="Gene3D" id="2.40.50.90">
    <property type="match status" value="1"/>
</dbReference>
<keyword evidence="5" id="KW-0963">Cytoplasm</keyword>